<organism evidence="6 7">
    <name type="scientific">Eisenbergiella massiliensis</name>
    <dbReference type="NCBI Taxonomy" id="1720294"/>
    <lineage>
        <taxon>Bacteria</taxon>
        <taxon>Bacillati</taxon>
        <taxon>Bacillota</taxon>
        <taxon>Clostridia</taxon>
        <taxon>Lachnospirales</taxon>
        <taxon>Lachnospiraceae</taxon>
        <taxon>Eisenbergiella</taxon>
    </lineage>
</organism>
<protein>
    <submittedName>
        <fullName evidence="6">AraC family transcriptional regulator</fullName>
    </submittedName>
</protein>
<dbReference type="Proteomes" id="UP000260812">
    <property type="component" value="Unassembled WGS sequence"/>
</dbReference>
<feature type="transmembrane region" description="Helical" evidence="4">
    <location>
        <begin position="12"/>
        <end position="29"/>
    </location>
</feature>
<dbReference type="Pfam" id="PF12833">
    <property type="entry name" value="HTH_18"/>
    <property type="match status" value="1"/>
</dbReference>
<evidence type="ECO:0000256" key="4">
    <source>
        <dbReference type="SAM" id="Phobius"/>
    </source>
</evidence>
<dbReference type="Gene3D" id="1.10.10.60">
    <property type="entry name" value="Homeodomain-like"/>
    <property type="match status" value="2"/>
</dbReference>
<dbReference type="InterPro" id="IPR009057">
    <property type="entry name" value="Homeodomain-like_sf"/>
</dbReference>
<reference evidence="6" key="1">
    <citation type="submission" date="2018-08" db="EMBL/GenBank/DDBJ databases">
        <title>A genome reference for cultivated species of the human gut microbiota.</title>
        <authorList>
            <person name="Zou Y."/>
            <person name="Xue W."/>
            <person name="Luo G."/>
        </authorList>
    </citation>
    <scope>NUCLEOTIDE SEQUENCE [LARGE SCALE GENOMIC DNA]</scope>
    <source>
        <strain evidence="6">TF05-5AC</strain>
    </source>
</reference>
<dbReference type="EMBL" id="QVLV01000010">
    <property type="protein sequence ID" value="RGE58784.1"/>
    <property type="molecule type" value="Genomic_DNA"/>
</dbReference>
<dbReference type="InterPro" id="IPR018060">
    <property type="entry name" value="HTH_AraC"/>
</dbReference>
<dbReference type="PROSITE" id="PS00041">
    <property type="entry name" value="HTH_ARAC_FAMILY_1"/>
    <property type="match status" value="1"/>
</dbReference>
<keyword evidence="2" id="KW-0238">DNA-binding</keyword>
<dbReference type="RefSeq" id="WP_117544848.1">
    <property type="nucleotide sequence ID" value="NZ_JBKUNB010000009.1"/>
</dbReference>
<keyword evidence="1" id="KW-0805">Transcription regulation</keyword>
<dbReference type="GeneID" id="97988197"/>
<dbReference type="SMART" id="SM00342">
    <property type="entry name" value="HTH_ARAC"/>
    <property type="match status" value="1"/>
</dbReference>
<evidence type="ECO:0000313" key="7">
    <source>
        <dbReference type="Proteomes" id="UP000260812"/>
    </source>
</evidence>
<dbReference type="GO" id="GO:0043565">
    <property type="term" value="F:sequence-specific DNA binding"/>
    <property type="evidence" value="ECO:0007669"/>
    <property type="project" value="InterPro"/>
</dbReference>
<evidence type="ECO:0000313" key="6">
    <source>
        <dbReference type="EMBL" id="RGE58784.1"/>
    </source>
</evidence>
<name>A0A3E3I2C8_9FIRM</name>
<dbReference type="AlphaFoldDB" id="A0A3E3I2C8"/>
<keyword evidence="4" id="KW-1133">Transmembrane helix</keyword>
<dbReference type="SUPFAM" id="SSF46689">
    <property type="entry name" value="Homeodomain-like"/>
    <property type="match status" value="2"/>
</dbReference>
<dbReference type="PANTHER" id="PTHR43280">
    <property type="entry name" value="ARAC-FAMILY TRANSCRIPTIONAL REGULATOR"/>
    <property type="match status" value="1"/>
</dbReference>
<dbReference type="PROSITE" id="PS01124">
    <property type="entry name" value="HTH_ARAC_FAMILY_2"/>
    <property type="match status" value="1"/>
</dbReference>
<gene>
    <name evidence="6" type="ORF">DXC51_15320</name>
</gene>
<dbReference type="PANTHER" id="PTHR43280:SF28">
    <property type="entry name" value="HTH-TYPE TRANSCRIPTIONAL ACTIVATOR RHAS"/>
    <property type="match status" value="1"/>
</dbReference>
<keyword evidence="7" id="KW-1185">Reference proteome</keyword>
<keyword evidence="4" id="KW-0472">Membrane</keyword>
<feature type="transmembrane region" description="Helical" evidence="4">
    <location>
        <begin position="263"/>
        <end position="284"/>
    </location>
</feature>
<dbReference type="GO" id="GO:0003700">
    <property type="term" value="F:DNA-binding transcription factor activity"/>
    <property type="evidence" value="ECO:0007669"/>
    <property type="project" value="InterPro"/>
</dbReference>
<keyword evidence="3" id="KW-0804">Transcription</keyword>
<comment type="caution">
    <text evidence="6">The sequence shown here is derived from an EMBL/GenBank/DDBJ whole genome shotgun (WGS) entry which is preliminary data.</text>
</comment>
<feature type="domain" description="HTH araC/xylS-type" evidence="5">
    <location>
        <begin position="613"/>
        <end position="712"/>
    </location>
</feature>
<keyword evidence="4" id="KW-0812">Transmembrane</keyword>
<evidence type="ECO:0000256" key="2">
    <source>
        <dbReference type="ARBA" id="ARBA00023125"/>
    </source>
</evidence>
<evidence type="ECO:0000256" key="3">
    <source>
        <dbReference type="ARBA" id="ARBA00023163"/>
    </source>
</evidence>
<dbReference type="InterPro" id="IPR018062">
    <property type="entry name" value="HTH_AraC-typ_CS"/>
</dbReference>
<evidence type="ECO:0000256" key="1">
    <source>
        <dbReference type="ARBA" id="ARBA00023015"/>
    </source>
</evidence>
<proteinExistence type="predicted"/>
<evidence type="ECO:0000259" key="5">
    <source>
        <dbReference type="PROSITE" id="PS01124"/>
    </source>
</evidence>
<accession>A0A3E3I2C8</accession>
<sequence>MNIPKTAVRNFITYFIVFSIPVISLVFFTHTQLIKKFQTTTYNLELSYQNNKLNDFEQNINKLIDIASQIKISETELNENIMSRIDLIDQLRYCKALNNTLEEIILYFPDSSLVYAAQSTYTQNTFKALFGPSLSSALSGISEDEWNAKGLIPLFSDGKLCFIAPYPIYSLYPYGYLVFIVQQGRFMPFSQQEYALYYDETCLINKTGRPQYDLDYARSNGTSVTTANPYSYLSSSMSGGDYSLVTVLNDEETFYDFYHARQLFILTSIIVCTLSMILLSYFSYQSYKPYRDLKHALQRTGLIHERSTNAKPEIYQAIQTMDLLTKHNRLLDEQLIQEQYVSRSLLLNRLLNNQYDNIETINKSLENYRVILNSTYFTVCIFRLNKKPSPQFFLDNMLYYAAHPGFSVYCTLESDLRIYAVIGSISNQNTQLDSLFRKMLQILNGEGISAELYVGSPVMEKDQIHISYIEALSKYNYDDLPDNKIHYYHSPASINPVLFYPQMELNSLRSAVASENKDSAIEILECISSQLLSETLSYSMAKTVCYEVFHIVCQGLSTEQPESFQTINRYLSKLSKIKTCEDAAAFLTLMKKSLSDTVSVCKSSEECSNLKMERIQSYIMEHFTEPDFYLGAVAEHFSLSLNNLSQQFKRHLGISPAKYITVLKIDQAKELLTKTNMTIKDIAAHIGYSDSSIFVKNFKTITSLTPNQYRNSMRQ</sequence>